<protein>
    <recommendedName>
        <fullName evidence="3">histidine kinase</fullName>
        <ecNumber evidence="3">2.7.13.3</ecNumber>
    </recommendedName>
</protein>
<organism evidence="14 15">
    <name type="scientific">Oceanirhabdus seepicola</name>
    <dbReference type="NCBI Taxonomy" id="2828781"/>
    <lineage>
        <taxon>Bacteria</taxon>
        <taxon>Bacillati</taxon>
        <taxon>Bacillota</taxon>
        <taxon>Clostridia</taxon>
        <taxon>Eubacteriales</taxon>
        <taxon>Clostridiaceae</taxon>
        <taxon>Oceanirhabdus</taxon>
    </lineage>
</organism>
<evidence type="ECO:0000259" key="13">
    <source>
        <dbReference type="PROSITE" id="PS50885"/>
    </source>
</evidence>
<proteinExistence type="predicted"/>
<evidence type="ECO:0000256" key="5">
    <source>
        <dbReference type="ARBA" id="ARBA00022679"/>
    </source>
</evidence>
<keyword evidence="15" id="KW-1185">Reference proteome</keyword>
<dbReference type="InterPro" id="IPR036890">
    <property type="entry name" value="HATPase_C_sf"/>
</dbReference>
<keyword evidence="5" id="KW-0808">Transferase</keyword>
<dbReference type="SMART" id="SM00387">
    <property type="entry name" value="HATPase_c"/>
    <property type="match status" value="1"/>
</dbReference>
<comment type="caution">
    <text evidence="14">The sequence shown here is derived from an EMBL/GenBank/DDBJ whole genome shotgun (WGS) entry which is preliminary data.</text>
</comment>
<reference evidence="14" key="1">
    <citation type="journal article" date="2021" name="mSystems">
        <title>Bacteria and Archaea Synergistically Convert Glycine Betaine to Biogenic Methane in the Formosa Cold Seep of the South China Sea.</title>
        <authorList>
            <person name="Li L."/>
            <person name="Zhang W."/>
            <person name="Zhang S."/>
            <person name="Song L."/>
            <person name="Sun Q."/>
            <person name="Zhang H."/>
            <person name="Xiang H."/>
            <person name="Dong X."/>
        </authorList>
    </citation>
    <scope>NUCLEOTIDE SEQUENCE</scope>
    <source>
        <strain evidence="14">ZWT</strain>
    </source>
</reference>
<evidence type="ECO:0000256" key="7">
    <source>
        <dbReference type="ARBA" id="ARBA00022777"/>
    </source>
</evidence>
<dbReference type="CDD" id="cd06225">
    <property type="entry name" value="HAMP"/>
    <property type="match status" value="1"/>
</dbReference>
<dbReference type="SMART" id="SM00304">
    <property type="entry name" value="HAMP"/>
    <property type="match status" value="1"/>
</dbReference>
<comment type="catalytic activity">
    <reaction evidence="1">
        <text>ATP + protein L-histidine = ADP + protein N-phospho-L-histidine.</text>
        <dbReference type="EC" id="2.7.13.3"/>
    </reaction>
</comment>
<evidence type="ECO:0000256" key="3">
    <source>
        <dbReference type="ARBA" id="ARBA00012438"/>
    </source>
</evidence>
<dbReference type="GO" id="GO:0000155">
    <property type="term" value="F:phosphorelay sensor kinase activity"/>
    <property type="evidence" value="ECO:0007669"/>
    <property type="project" value="InterPro"/>
</dbReference>
<dbReference type="Gene3D" id="1.10.287.130">
    <property type="match status" value="1"/>
</dbReference>
<evidence type="ECO:0000256" key="9">
    <source>
        <dbReference type="ARBA" id="ARBA00023012"/>
    </source>
</evidence>
<name>A0A9J6P0X0_9CLOT</name>
<dbReference type="FunFam" id="1.10.287.130:FF:000001">
    <property type="entry name" value="Two-component sensor histidine kinase"/>
    <property type="match status" value="1"/>
</dbReference>
<evidence type="ECO:0000256" key="1">
    <source>
        <dbReference type="ARBA" id="ARBA00000085"/>
    </source>
</evidence>
<dbReference type="Proteomes" id="UP001056429">
    <property type="component" value="Unassembled WGS sequence"/>
</dbReference>
<keyword evidence="9" id="KW-0902">Two-component regulatory system</keyword>
<dbReference type="SUPFAM" id="SSF55874">
    <property type="entry name" value="ATPase domain of HSP90 chaperone/DNA topoisomerase II/histidine kinase"/>
    <property type="match status" value="1"/>
</dbReference>
<dbReference type="PROSITE" id="PS50885">
    <property type="entry name" value="HAMP"/>
    <property type="match status" value="1"/>
</dbReference>
<evidence type="ECO:0000256" key="8">
    <source>
        <dbReference type="ARBA" id="ARBA00022989"/>
    </source>
</evidence>
<gene>
    <name evidence="14" type="ORF">KDK92_11505</name>
</gene>
<dbReference type="InterPro" id="IPR003660">
    <property type="entry name" value="HAMP_dom"/>
</dbReference>
<evidence type="ECO:0000313" key="14">
    <source>
        <dbReference type="EMBL" id="MCM1990362.1"/>
    </source>
</evidence>
<dbReference type="Pfam" id="PF00512">
    <property type="entry name" value="HisKA"/>
    <property type="match status" value="1"/>
</dbReference>
<keyword evidence="8 11" id="KW-1133">Transmembrane helix</keyword>
<keyword evidence="6 11" id="KW-0812">Transmembrane</keyword>
<dbReference type="CDD" id="cd00075">
    <property type="entry name" value="HATPase"/>
    <property type="match status" value="1"/>
</dbReference>
<dbReference type="AlphaFoldDB" id="A0A9J6P0X0"/>
<dbReference type="Gene3D" id="3.30.450.20">
    <property type="entry name" value="PAS domain"/>
    <property type="match status" value="1"/>
</dbReference>
<dbReference type="EC" id="2.7.13.3" evidence="3"/>
<dbReference type="Gene3D" id="3.30.565.10">
    <property type="entry name" value="Histidine kinase-like ATPase, C-terminal domain"/>
    <property type="match status" value="1"/>
</dbReference>
<keyword evidence="4" id="KW-0597">Phosphoprotein</keyword>
<accession>A0A9J6P0X0</accession>
<feature type="transmembrane region" description="Helical" evidence="11">
    <location>
        <begin position="172"/>
        <end position="192"/>
    </location>
</feature>
<dbReference type="SUPFAM" id="SSF47384">
    <property type="entry name" value="Homodimeric domain of signal transducing histidine kinase"/>
    <property type="match status" value="1"/>
</dbReference>
<dbReference type="Gene3D" id="1.10.8.500">
    <property type="entry name" value="HAMP domain in histidine kinase"/>
    <property type="match status" value="1"/>
</dbReference>
<evidence type="ECO:0000313" key="15">
    <source>
        <dbReference type="Proteomes" id="UP001056429"/>
    </source>
</evidence>
<dbReference type="CDD" id="cd00082">
    <property type="entry name" value="HisKA"/>
    <property type="match status" value="1"/>
</dbReference>
<dbReference type="PANTHER" id="PTHR45528">
    <property type="entry name" value="SENSOR HISTIDINE KINASE CPXA"/>
    <property type="match status" value="1"/>
</dbReference>
<keyword evidence="10 11" id="KW-0472">Membrane</keyword>
<dbReference type="PROSITE" id="PS50109">
    <property type="entry name" value="HIS_KIN"/>
    <property type="match status" value="1"/>
</dbReference>
<comment type="subcellular location">
    <subcellularLocation>
        <location evidence="2">Membrane</location>
        <topology evidence="2">Multi-pass membrane protein</topology>
    </subcellularLocation>
</comment>
<evidence type="ECO:0000256" key="4">
    <source>
        <dbReference type="ARBA" id="ARBA00022553"/>
    </source>
</evidence>
<dbReference type="InterPro" id="IPR003661">
    <property type="entry name" value="HisK_dim/P_dom"/>
</dbReference>
<dbReference type="GO" id="GO:0005886">
    <property type="term" value="C:plasma membrane"/>
    <property type="evidence" value="ECO:0007669"/>
    <property type="project" value="TreeGrafter"/>
</dbReference>
<feature type="domain" description="Histidine kinase" evidence="12">
    <location>
        <begin position="267"/>
        <end position="478"/>
    </location>
</feature>
<dbReference type="SMART" id="SM00388">
    <property type="entry name" value="HisKA"/>
    <property type="match status" value="1"/>
</dbReference>
<dbReference type="RefSeq" id="WP_250859399.1">
    <property type="nucleotide sequence ID" value="NZ_JAGSOJ010000002.1"/>
</dbReference>
<reference evidence="14" key="2">
    <citation type="submission" date="2021-04" db="EMBL/GenBank/DDBJ databases">
        <authorList>
            <person name="Dong X."/>
        </authorList>
    </citation>
    <scope>NUCLEOTIDE SEQUENCE</scope>
    <source>
        <strain evidence="14">ZWT</strain>
    </source>
</reference>
<evidence type="ECO:0000256" key="11">
    <source>
        <dbReference type="SAM" id="Phobius"/>
    </source>
</evidence>
<evidence type="ECO:0000259" key="12">
    <source>
        <dbReference type="PROSITE" id="PS50109"/>
    </source>
</evidence>
<dbReference type="EMBL" id="JAGSOJ010000002">
    <property type="protein sequence ID" value="MCM1990362.1"/>
    <property type="molecule type" value="Genomic_DNA"/>
</dbReference>
<evidence type="ECO:0000256" key="6">
    <source>
        <dbReference type="ARBA" id="ARBA00022692"/>
    </source>
</evidence>
<feature type="domain" description="HAMP" evidence="13">
    <location>
        <begin position="193"/>
        <end position="245"/>
    </location>
</feature>
<sequence length="491" mass="56432">MKKSIKFKFTLGLSLIFLISGIGINLLMRKVFEVNLENTIKSSVKDIMNNSREYIHYRFLLNNLPFNDESLDSLSFDILSYFTSTHNCDSQVRDKDGKIIQSNIRILDKKVTERLTKSALEGTVIITLQYGNDKAYATFAYPLYFEEKPIGVLTIKKNISELYFANRKLVNLITYSEIGILIIIFILSFILISKLITPISILTKDVKKVSEGDYANTLTIKGNDEISILSKEFVEMKMKIKEQIDTITKEKEKVMRLEKIRTQFFNNVTHELKTPLTGISCYAQILLEELNSEDEFKNRAINRIHMESERLHNLVLDLIDVSKGMSLTEDEAEDINMQKLLNEICDDMEIKARKHSIKLCKSIDKGYITGTTNRIRQVLINIIDNAIKYSHIKEDINITTLNKDGFYTIKVCNKGDIIPREIYENIFEPFVRSKNSSELHSNGLGLYICNEIIKKHNGEINIKNGEVIVVTIKFPSFGNILETTEIIMDKS</sequence>
<dbReference type="SUPFAM" id="SSF158472">
    <property type="entry name" value="HAMP domain-like"/>
    <property type="match status" value="1"/>
</dbReference>
<keyword evidence="7 14" id="KW-0418">Kinase</keyword>
<dbReference type="InterPro" id="IPR003594">
    <property type="entry name" value="HATPase_dom"/>
</dbReference>
<dbReference type="PANTHER" id="PTHR45528:SF10">
    <property type="entry name" value="METHYL-ACCEPTING CHEMOTAXIS PROTEIN"/>
    <property type="match status" value="1"/>
</dbReference>
<dbReference type="Pfam" id="PF02518">
    <property type="entry name" value="HATPase_c"/>
    <property type="match status" value="1"/>
</dbReference>
<evidence type="ECO:0000256" key="10">
    <source>
        <dbReference type="ARBA" id="ARBA00023136"/>
    </source>
</evidence>
<dbReference type="InterPro" id="IPR036097">
    <property type="entry name" value="HisK_dim/P_sf"/>
</dbReference>
<dbReference type="InterPro" id="IPR005467">
    <property type="entry name" value="His_kinase_dom"/>
</dbReference>
<evidence type="ECO:0000256" key="2">
    <source>
        <dbReference type="ARBA" id="ARBA00004141"/>
    </source>
</evidence>
<dbReference type="InterPro" id="IPR050398">
    <property type="entry name" value="HssS/ArlS-like"/>
</dbReference>